<evidence type="ECO:0000313" key="2">
    <source>
        <dbReference type="EMBL" id="TQM38473.1"/>
    </source>
</evidence>
<organism evidence="2 3">
    <name type="scientific">Pseudonocardia cypriaca</name>
    <dbReference type="NCBI Taxonomy" id="882449"/>
    <lineage>
        <taxon>Bacteria</taxon>
        <taxon>Bacillati</taxon>
        <taxon>Actinomycetota</taxon>
        <taxon>Actinomycetes</taxon>
        <taxon>Pseudonocardiales</taxon>
        <taxon>Pseudonocardiaceae</taxon>
        <taxon>Pseudonocardia</taxon>
    </lineage>
</organism>
<feature type="compositionally biased region" description="Low complexity" evidence="1">
    <location>
        <begin position="37"/>
        <end position="53"/>
    </location>
</feature>
<feature type="region of interest" description="Disordered" evidence="1">
    <location>
        <begin position="1"/>
        <end position="84"/>
    </location>
</feature>
<protein>
    <submittedName>
        <fullName evidence="2">Uncharacterized protein</fullName>
    </submittedName>
</protein>
<evidence type="ECO:0000256" key="1">
    <source>
        <dbReference type="SAM" id="MobiDB-lite"/>
    </source>
</evidence>
<name>A0A543FXB2_9PSEU</name>
<accession>A0A543FXB2</accession>
<evidence type="ECO:0000313" key="3">
    <source>
        <dbReference type="Proteomes" id="UP000319818"/>
    </source>
</evidence>
<dbReference type="Proteomes" id="UP000319818">
    <property type="component" value="Unassembled WGS sequence"/>
</dbReference>
<sequence>MSEHPAGRETSPDAAGSPLPAQEEDGPERADGPGETVGASDAAADAARSGADVDVPDDVRTDSDPVPVGDDDADADARRSGGHR</sequence>
<dbReference type="RefSeq" id="WP_211362247.1">
    <property type="nucleotide sequence ID" value="NZ_VFPH01000002.1"/>
</dbReference>
<feature type="compositionally biased region" description="Basic and acidic residues" evidence="1">
    <location>
        <begin position="75"/>
        <end position="84"/>
    </location>
</feature>
<reference evidence="2 3" key="1">
    <citation type="submission" date="2019-06" db="EMBL/GenBank/DDBJ databases">
        <title>Sequencing the genomes of 1000 actinobacteria strains.</title>
        <authorList>
            <person name="Klenk H.-P."/>
        </authorList>
    </citation>
    <scope>NUCLEOTIDE SEQUENCE [LARGE SCALE GENOMIC DNA]</scope>
    <source>
        <strain evidence="2 3">DSM 45511</strain>
    </source>
</reference>
<gene>
    <name evidence="2" type="ORF">FB388_5712</name>
</gene>
<dbReference type="EMBL" id="VFPH01000002">
    <property type="protein sequence ID" value="TQM38473.1"/>
    <property type="molecule type" value="Genomic_DNA"/>
</dbReference>
<feature type="compositionally biased region" description="Basic and acidic residues" evidence="1">
    <location>
        <begin position="1"/>
        <end position="11"/>
    </location>
</feature>
<comment type="caution">
    <text evidence="2">The sequence shown here is derived from an EMBL/GenBank/DDBJ whole genome shotgun (WGS) entry which is preliminary data.</text>
</comment>
<dbReference type="AlphaFoldDB" id="A0A543FXB2"/>
<keyword evidence="3" id="KW-1185">Reference proteome</keyword>
<proteinExistence type="predicted"/>